<feature type="transmembrane region" description="Helical" evidence="1">
    <location>
        <begin position="80"/>
        <end position="102"/>
    </location>
</feature>
<protein>
    <submittedName>
        <fullName evidence="2">Uncharacterized protein</fullName>
    </submittedName>
</protein>
<keyword evidence="1" id="KW-1133">Transmembrane helix</keyword>
<keyword evidence="3" id="KW-1185">Reference proteome</keyword>
<dbReference type="AlphaFoldDB" id="A0A0J6VSY9"/>
<dbReference type="RefSeq" id="WP_048420322.1">
    <property type="nucleotide sequence ID" value="NZ_JYNX01000060.1"/>
</dbReference>
<dbReference type="OrthoDB" id="4702224at2"/>
<dbReference type="Pfam" id="PF20108">
    <property type="entry name" value="DUF6498"/>
    <property type="match status" value="1"/>
</dbReference>
<keyword evidence="1" id="KW-0472">Membrane</keyword>
<reference evidence="2 3" key="1">
    <citation type="journal article" date="2015" name="Genome Biol. Evol.">
        <title>Characterization of Three Mycobacterium spp. with Potential Use in Bioremediation by Genome Sequencing and Comparative Genomics.</title>
        <authorList>
            <person name="Das S."/>
            <person name="Pettersson B.M."/>
            <person name="Behra P.R."/>
            <person name="Ramesh M."/>
            <person name="Dasgupta S."/>
            <person name="Bhattacharya A."/>
            <person name="Kirsebom L.A."/>
        </authorList>
    </citation>
    <scope>NUCLEOTIDE SEQUENCE [LARGE SCALE GENOMIC DNA]</scope>
    <source>
        <strain evidence="2 3">DSM 44219</strain>
    </source>
</reference>
<name>A0A0J6VSY9_MYCCU</name>
<proteinExistence type="predicted"/>
<comment type="caution">
    <text evidence="2">The sequence shown here is derived from an EMBL/GenBank/DDBJ whole genome shotgun (WGS) entry which is preliminary data.</text>
</comment>
<evidence type="ECO:0000313" key="3">
    <source>
        <dbReference type="Proteomes" id="UP000036176"/>
    </source>
</evidence>
<dbReference type="PATRIC" id="fig|1800.3.peg.4483"/>
<organism evidence="2 3">
    <name type="scientific">Mycolicibacterium chubuense</name>
    <name type="common">Mycobacterium chubuense</name>
    <dbReference type="NCBI Taxonomy" id="1800"/>
    <lineage>
        <taxon>Bacteria</taxon>
        <taxon>Bacillati</taxon>
        <taxon>Actinomycetota</taxon>
        <taxon>Actinomycetes</taxon>
        <taxon>Mycobacteriales</taxon>
        <taxon>Mycobacteriaceae</taxon>
        <taxon>Mycolicibacterium</taxon>
    </lineage>
</organism>
<feature type="transmembrane region" description="Helical" evidence="1">
    <location>
        <begin position="122"/>
        <end position="139"/>
    </location>
</feature>
<accession>A0A0J6VSY9</accession>
<feature type="transmembrane region" description="Helical" evidence="1">
    <location>
        <begin position="30"/>
        <end position="52"/>
    </location>
</feature>
<dbReference type="Proteomes" id="UP000036176">
    <property type="component" value="Unassembled WGS sequence"/>
</dbReference>
<dbReference type="EMBL" id="JYNX01000060">
    <property type="protein sequence ID" value="KMO73284.1"/>
    <property type="molecule type" value="Genomic_DNA"/>
</dbReference>
<evidence type="ECO:0000256" key="1">
    <source>
        <dbReference type="SAM" id="Phobius"/>
    </source>
</evidence>
<gene>
    <name evidence="2" type="ORF">MCHUDSM44219_04462</name>
</gene>
<evidence type="ECO:0000313" key="2">
    <source>
        <dbReference type="EMBL" id="KMO73284.1"/>
    </source>
</evidence>
<sequence>MTRFAHAATLLAVIAVPVIGWFTQNWSGATTLLVYWFETAAGCAFIAVRILLHQRWSPRRGHFRYDAPSEDRRRTTRSTFLAGFVVTSTAFTLAHGIFLAVIITLLNRNTDDTIAEINWGDVRWGALCVLAFLALDFVIDLKTLRGWPFARLEQTAQRALSRVVVVHLSLILGMAGVAVTGASSSLFSVFVVLKSMAALSVVVPQWEPTRPPAWLSRVLNRIPNAHPGQRFEEFWASDRANDQMRRERNEQPWP</sequence>
<feature type="transmembrane region" description="Helical" evidence="1">
    <location>
        <begin position="159"/>
        <end position="179"/>
    </location>
</feature>
<dbReference type="InterPro" id="IPR045466">
    <property type="entry name" value="DUF6498"/>
</dbReference>
<keyword evidence="1" id="KW-0812">Transmembrane</keyword>